<dbReference type="GO" id="GO:0006298">
    <property type="term" value="P:mismatch repair"/>
    <property type="evidence" value="ECO:0007669"/>
    <property type="project" value="InterPro"/>
</dbReference>
<dbReference type="STRING" id="63057.A0A2P5FE56"/>
<keyword evidence="2" id="KW-0547">Nucleotide-binding</keyword>
<keyword evidence="10" id="KW-0540">Nuclease</keyword>
<feature type="compositionally biased region" description="Low complexity" evidence="8">
    <location>
        <begin position="39"/>
        <end position="51"/>
    </location>
</feature>
<dbReference type="GO" id="GO:0045910">
    <property type="term" value="P:negative regulation of DNA recombination"/>
    <property type="evidence" value="ECO:0007669"/>
    <property type="project" value="InterPro"/>
</dbReference>
<keyword evidence="4" id="KW-0067">ATP-binding</keyword>
<evidence type="ECO:0000256" key="2">
    <source>
        <dbReference type="ARBA" id="ARBA00022741"/>
    </source>
</evidence>
<evidence type="ECO:0000256" key="5">
    <source>
        <dbReference type="ARBA" id="ARBA00022884"/>
    </source>
</evidence>
<keyword evidence="11" id="KW-1185">Reference proteome</keyword>
<evidence type="ECO:0000256" key="1">
    <source>
        <dbReference type="ARBA" id="ARBA00022730"/>
    </source>
</evidence>
<dbReference type="GO" id="GO:0030983">
    <property type="term" value="F:mismatched DNA binding"/>
    <property type="evidence" value="ECO:0007669"/>
    <property type="project" value="InterPro"/>
</dbReference>
<dbReference type="SMART" id="SM00463">
    <property type="entry name" value="SMR"/>
    <property type="match status" value="1"/>
</dbReference>
<dbReference type="SMART" id="SM00534">
    <property type="entry name" value="MUTSac"/>
    <property type="match status" value="1"/>
</dbReference>
<feature type="coiled-coil region" evidence="7">
    <location>
        <begin position="704"/>
        <end position="731"/>
    </location>
</feature>
<dbReference type="Gene3D" id="3.40.50.300">
    <property type="entry name" value="P-loop containing nucleotide triphosphate hydrolases"/>
    <property type="match status" value="1"/>
</dbReference>
<keyword evidence="6" id="KW-0238">DNA-binding</keyword>
<dbReference type="Gene3D" id="3.30.1370.110">
    <property type="match status" value="1"/>
</dbReference>
<evidence type="ECO:0000256" key="4">
    <source>
        <dbReference type="ARBA" id="ARBA00022840"/>
    </source>
</evidence>
<evidence type="ECO:0000313" key="11">
    <source>
        <dbReference type="Proteomes" id="UP000237000"/>
    </source>
</evidence>
<feature type="region of interest" description="Disordered" evidence="8">
    <location>
        <begin position="816"/>
        <end position="859"/>
    </location>
</feature>
<dbReference type="InterPro" id="IPR036063">
    <property type="entry name" value="Smr_dom_sf"/>
</dbReference>
<evidence type="ECO:0000256" key="3">
    <source>
        <dbReference type="ARBA" id="ARBA00022801"/>
    </source>
</evidence>
<organism evidence="10 11">
    <name type="scientific">Trema orientale</name>
    <name type="common">Charcoal tree</name>
    <name type="synonym">Celtis orientalis</name>
    <dbReference type="NCBI Taxonomy" id="63057"/>
    <lineage>
        <taxon>Eukaryota</taxon>
        <taxon>Viridiplantae</taxon>
        <taxon>Streptophyta</taxon>
        <taxon>Embryophyta</taxon>
        <taxon>Tracheophyta</taxon>
        <taxon>Spermatophyta</taxon>
        <taxon>Magnoliopsida</taxon>
        <taxon>eudicotyledons</taxon>
        <taxon>Gunneridae</taxon>
        <taxon>Pentapetalae</taxon>
        <taxon>rosids</taxon>
        <taxon>fabids</taxon>
        <taxon>Rosales</taxon>
        <taxon>Cannabaceae</taxon>
        <taxon>Trema</taxon>
    </lineage>
</organism>
<dbReference type="Pfam" id="PF00488">
    <property type="entry name" value="MutS_V"/>
    <property type="match status" value="1"/>
</dbReference>
<dbReference type="InParanoid" id="A0A2P5FE56"/>
<dbReference type="GO" id="GO:0016887">
    <property type="term" value="F:ATP hydrolysis activity"/>
    <property type="evidence" value="ECO:0007669"/>
    <property type="project" value="InterPro"/>
</dbReference>
<dbReference type="InterPro" id="IPR007696">
    <property type="entry name" value="DNA_mismatch_repair_MutS_core"/>
</dbReference>
<dbReference type="Proteomes" id="UP000237000">
    <property type="component" value="Unassembled WGS sequence"/>
</dbReference>
<dbReference type="PANTHER" id="PTHR48466:SF1">
    <property type="entry name" value="SMR DOMAIN-CONTAINING PROTEIN"/>
    <property type="match status" value="1"/>
</dbReference>
<keyword evidence="3" id="KW-0378">Hydrolase</keyword>
<evidence type="ECO:0000256" key="7">
    <source>
        <dbReference type="SAM" id="Coils"/>
    </source>
</evidence>
<dbReference type="InterPro" id="IPR005747">
    <property type="entry name" value="MutS2"/>
</dbReference>
<gene>
    <name evidence="10" type="ORF">TorRG33x02_080010</name>
</gene>
<dbReference type="PIRSF" id="PIRSF005814">
    <property type="entry name" value="MutS_YshD"/>
    <property type="match status" value="1"/>
</dbReference>
<keyword evidence="5" id="KW-0694">RNA-binding</keyword>
<reference evidence="11" key="1">
    <citation type="submission" date="2016-06" db="EMBL/GenBank/DDBJ databases">
        <title>Parallel loss of symbiosis genes in relatives of nitrogen-fixing non-legume Parasponia.</title>
        <authorList>
            <person name="Van Velzen R."/>
            <person name="Holmer R."/>
            <person name="Bu F."/>
            <person name="Rutten L."/>
            <person name="Van Zeijl A."/>
            <person name="Liu W."/>
            <person name="Santuari L."/>
            <person name="Cao Q."/>
            <person name="Sharma T."/>
            <person name="Shen D."/>
            <person name="Roswanjaya Y."/>
            <person name="Wardhani T."/>
            <person name="Kalhor M.S."/>
            <person name="Jansen J."/>
            <person name="Van den Hoogen J."/>
            <person name="Gungor B."/>
            <person name="Hartog M."/>
            <person name="Hontelez J."/>
            <person name="Verver J."/>
            <person name="Yang W.-C."/>
            <person name="Schijlen E."/>
            <person name="Repin R."/>
            <person name="Schilthuizen M."/>
            <person name="Schranz E."/>
            <person name="Heidstra R."/>
            <person name="Miyata K."/>
            <person name="Fedorova E."/>
            <person name="Kohlen W."/>
            <person name="Bisseling T."/>
            <person name="Smit S."/>
            <person name="Geurts R."/>
        </authorList>
    </citation>
    <scope>NUCLEOTIDE SEQUENCE [LARGE SCALE GENOMIC DNA]</scope>
    <source>
        <strain evidence="11">cv. RG33-2</strain>
    </source>
</reference>
<dbReference type="SUPFAM" id="SSF52540">
    <property type="entry name" value="P-loop containing nucleoside triphosphate hydrolases"/>
    <property type="match status" value="1"/>
</dbReference>
<dbReference type="NCBIfam" id="TIGR01069">
    <property type="entry name" value="mutS2"/>
    <property type="match status" value="1"/>
</dbReference>
<protein>
    <submittedName>
        <fullName evidence="10">Endonuclease MutS</fullName>
    </submittedName>
</protein>
<proteinExistence type="predicted"/>
<dbReference type="FunCoup" id="A0A2P5FE56">
    <property type="interactions" value="171"/>
</dbReference>
<keyword evidence="7" id="KW-0175">Coiled coil</keyword>
<feature type="domain" description="Smr" evidence="9">
    <location>
        <begin position="867"/>
        <end position="938"/>
    </location>
</feature>
<dbReference type="Pfam" id="PF01713">
    <property type="entry name" value="Smr"/>
    <property type="match status" value="1"/>
</dbReference>
<feature type="region of interest" description="Disordered" evidence="8">
    <location>
        <begin position="35"/>
        <end position="59"/>
    </location>
</feature>
<feature type="region of interest" description="Disordered" evidence="8">
    <location>
        <begin position="417"/>
        <end position="437"/>
    </location>
</feature>
<dbReference type="GO" id="GO:0140664">
    <property type="term" value="F:ATP-dependent DNA damage sensor activity"/>
    <property type="evidence" value="ECO:0007669"/>
    <property type="project" value="InterPro"/>
</dbReference>
<evidence type="ECO:0000256" key="8">
    <source>
        <dbReference type="SAM" id="MobiDB-lite"/>
    </source>
</evidence>
<dbReference type="InterPro" id="IPR002625">
    <property type="entry name" value="Smr_dom"/>
</dbReference>
<dbReference type="SUPFAM" id="SSF48334">
    <property type="entry name" value="DNA repair protein MutS, domain III"/>
    <property type="match status" value="1"/>
</dbReference>
<dbReference type="SUPFAM" id="SSF160443">
    <property type="entry name" value="SMR domain-like"/>
    <property type="match status" value="1"/>
</dbReference>
<evidence type="ECO:0000313" key="10">
    <source>
        <dbReference type="EMBL" id="PON96071.1"/>
    </source>
</evidence>
<name>A0A2P5FE56_TREOI</name>
<dbReference type="GO" id="GO:0005524">
    <property type="term" value="F:ATP binding"/>
    <property type="evidence" value="ECO:0007669"/>
    <property type="project" value="UniProtKB-KW"/>
</dbReference>
<dbReference type="GO" id="GO:0004519">
    <property type="term" value="F:endonuclease activity"/>
    <property type="evidence" value="ECO:0007669"/>
    <property type="project" value="UniProtKB-KW"/>
</dbReference>
<dbReference type="InterPro" id="IPR045076">
    <property type="entry name" value="MutS"/>
</dbReference>
<dbReference type="FunFam" id="3.40.50.300:FF:001814">
    <property type="entry name" value="DNA mismatch repair protein MutS type 2"/>
    <property type="match status" value="1"/>
</dbReference>
<dbReference type="InterPro" id="IPR000432">
    <property type="entry name" value="DNA_mismatch_repair_MutS_C"/>
</dbReference>
<keyword evidence="10" id="KW-0255">Endonuclease</keyword>
<sequence length="938" mass="103524">MFYSLSPLAHSPNRPMQLANLFSLPKSPHLVLFPRALKPSPSSSSSTAAPSLGDSPESRAAHRLGLSQTLQTETLELLEWGSLCKQLSAFTSTSMGFSTAQSASIPFGRSQEESQNLLDQTAAAVEAVAVMGSPPFDFSAIEDVSRIVDAAASGELLTIKELCALRRTLMAARALSEKLKELASSEDCKERYLPLLELLQKCDFQVELEQKIGFCIDCDLSIILDRASDDLEIIRSERKRNMQNLEALLKEVSSQIFRAGGIDSPLVTKRRSRMCVGIRASHRNLLPGSVVLDVSSSGATYFVEPREMVELNNMEVRLSSAEKAEEIAILSLLTSEIAKSKIAIEYLLDKILEVDLAFARAAHALWMNGVCPTFSEISKDIDSCSTDDSIFLDIDKIQHPLLLESSLRSLSDISASNGEDAVWSSGETDLTTRSSSDSRIDFPVPVDIKIGYGTRVVVISGPNTGGKTASMKTLGLASLMSKAGMFLPAKNHPKLPWFNLVLADIGDHQSLEQNLSTFSGHISRICNILDVTSEESLVLMDEIGGGTDPSEGLALSASILQYLKDRVKLAVVTTHYADLSRLKEKDYRFENAAMEFSLETLRPTYQILWGSSGDSNALNIAKTIGFDQNVIENAQKWMEKLVPEQQQKRKGLLYQSLMEERDRLESQAKRAASLHSKVIELYYEIQDEAEDLDRRETALMVKETLQVQQEVKNAKSQMETVLQEFENQLRTASPDQFNSLIKKSESAISSILQVHCPSEARETDTNSYTPEVGEQVHLKGLGDKLATVVEAPADDETVLVQYGKINVRLKKSDVRAIPSRNKKATASSTPQLKQQLQQSREFQSPSGNSKEGEVSYGPVVQTSKNTVDLRGMRVEEASFYLDMEISTRESGSVLFVIHGMGTGAVKDRALEMLRNHPRVVNYEQESSMNYGCTIAYIN</sequence>
<evidence type="ECO:0000259" key="9">
    <source>
        <dbReference type="PROSITE" id="PS50828"/>
    </source>
</evidence>
<accession>A0A2P5FE56</accession>
<dbReference type="OrthoDB" id="1924787at2759"/>
<dbReference type="SMART" id="SM00533">
    <property type="entry name" value="MUTSd"/>
    <property type="match status" value="1"/>
</dbReference>
<keyword evidence="1" id="KW-0699">rRNA-binding</keyword>
<dbReference type="AlphaFoldDB" id="A0A2P5FE56"/>
<dbReference type="EMBL" id="JXTC01000040">
    <property type="protein sequence ID" value="PON96071.1"/>
    <property type="molecule type" value="Genomic_DNA"/>
</dbReference>
<dbReference type="GO" id="GO:0019843">
    <property type="term" value="F:rRNA binding"/>
    <property type="evidence" value="ECO:0007669"/>
    <property type="project" value="UniProtKB-KW"/>
</dbReference>
<evidence type="ECO:0000256" key="6">
    <source>
        <dbReference type="ARBA" id="ARBA00023125"/>
    </source>
</evidence>
<feature type="compositionally biased region" description="Low complexity" evidence="8">
    <location>
        <begin position="428"/>
        <end position="437"/>
    </location>
</feature>
<comment type="caution">
    <text evidence="10">The sequence shown here is derived from an EMBL/GenBank/DDBJ whole genome shotgun (WGS) entry which is preliminary data.</text>
</comment>
<dbReference type="PANTHER" id="PTHR48466">
    <property type="entry name" value="OS10G0509000 PROTEIN-RELATED"/>
    <property type="match status" value="1"/>
</dbReference>
<dbReference type="InterPro" id="IPR036187">
    <property type="entry name" value="DNA_mismatch_repair_MutS_sf"/>
</dbReference>
<dbReference type="PROSITE" id="PS50828">
    <property type="entry name" value="SMR"/>
    <property type="match status" value="1"/>
</dbReference>
<feature type="compositionally biased region" description="Polar residues" evidence="8">
    <location>
        <begin position="824"/>
        <end position="849"/>
    </location>
</feature>
<dbReference type="InterPro" id="IPR027417">
    <property type="entry name" value="P-loop_NTPase"/>
</dbReference>